<proteinExistence type="predicted"/>
<evidence type="ECO:0000313" key="1">
    <source>
        <dbReference type="EMBL" id="WZK88910.1"/>
    </source>
</evidence>
<organism evidence="1 2">
    <name type="scientific">Aliisedimentitalea scapharcae</name>
    <dbReference type="NCBI Taxonomy" id="1524259"/>
    <lineage>
        <taxon>Bacteria</taxon>
        <taxon>Pseudomonadati</taxon>
        <taxon>Pseudomonadota</taxon>
        <taxon>Alphaproteobacteria</taxon>
        <taxon>Rhodobacterales</taxon>
        <taxon>Roseobacteraceae</taxon>
        <taxon>Aliisedimentitalea</taxon>
    </lineage>
</organism>
<accession>A0ABZ2XS34</accession>
<keyword evidence="2" id="KW-1185">Reference proteome</keyword>
<protein>
    <submittedName>
        <fullName evidence="1">Rhamnosyl transferase</fullName>
    </submittedName>
</protein>
<keyword evidence="1" id="KW-0808">Transferase</keyword>
<dbReference type="EMBL" id="CP123584">
    <property type="protein sequence ID" value="WZK88910.1"/>
    <property type="molecule type" value="Genomic_DNA"/>
</dbReference>
<dbReference type="Pfam" id="PF11316">
    <property type="entry name" value="Rhamno_transf"/>
    <property type="match status" value="1"/>
</dbReference>
<dbReference type="RefSeq" id="WP_406646655.1">
    <property type="nucleotide sequence ID" value="NZ_CP123584.1"/>
</dbReference>
<name>A0ABZ2XS34_9RHOB</name>
<dbReference type="InterPro" id="IPR021466">
    <property type="entry name" value="Put_rhamnosyl_transferase"/>
</dbReference>
<gene>
    <name evidence="1" type="ORF">QEZ52_20330</name>
</gene>
<sequence length="277" mass="32029">MQILGLCRFSYLGRGGFKVDHKTLEERRSFLYDPQRMDERLRLFEAITLPSIMGQTDPDFTLIVVTGETMPAPYVERLNALVQGIPQIRICPYPPGRHRNVMARAFHEATDNTDIEPCLQFRLDDDDAMGCRFVERFRETAWDLQSLWSKHDRIAVDFNTGYVFRADINGVSIWPYKYQYSAIALGMIVQPGCTDTIMSHGHHKLWTTMPTMTLTDEDMMMRGHNDFNDSRLKTGGNTFDYQPLTADQELYFKKTFNIDNANVREIFSRPPPEPLAI</sequence>
<evidence type="ECO:0000313" key="2">
    <source>
        <dbReference type="Proteomes" id="UP001623232"/>
    </source>
</evidence>
<dbReference type="GO" id="GO:0016740">
    <property type="term" value="F:transferase activity"/>
    <property type="evidence" value="ECO:0007669"/>
    <property type="project" value="UniProtKB-KW"/>
</dbReference>
<dbReference type="Proteomes" id="UP001623232">
    <property type="component" value="Chromosome"/>
</dbReference>
<reference evidence="1 2" key="1">
    <citation type="submission" date="2023-04" db="EMBL/GenBank/DDBJ databases">
        <title>Complete genome sequence of Alisedimentitalea scapharcae.</title>
        <authorList>
            <person name="Rong J.-C."/>
            <person name="Yi M.-L."/>
            <person name="Zhao Q."/>
        </authorList>
    </citation>
    <scope>NUCLEOTIDE SEQUENCE [LARGE SCALE GENOMIC DNA]</scope>
    <source>
        <strain evidence="1 2">KCTC 42119</strain>
    </source>
</reference>